<dbReference type="InterPro" id="IPR008538">
    <property type="entry name" value="Uma2"/>
</dbReference>
<keyword evidence="2" id="KW-0540">Nuclease</keyword>
<sequence>MDLRRDHLVSLNEWDAMPEDMCRRHELVDGALQVIASPFPRHQRAALRLTYCLDEQLPDHLTAVIDVDVALKSGERATVRRPDVVVLSVENYGDGDRRLDAADVLLVVEVMSPGSKRTDFVVKPAEYAKAGIAHYWIVELGDPFSLAAFELVDGVYEYVDGGTGTVELTRPVPLKIDLDALLRRR</sequence>
<dbReference type="Pfam" id="PF05685">
    <property type="entry name" value="Uma2"/>
    <property type="match status" value="1"/>
</dbReference>
<evidence type="ECO:0000313" key="2">
    <source>
        <dbReference type="EMBL" id="MFC3893270.1"/>
    </source>
</evidence>
<dbReference type="PANTHER" id="PTHR35400">
    <property type="entry name" value="SLR1083 PROTEIN"/>
    <property type="match status" value="1"/>
</dbReference>
<feature type="domain" description="Putative restriction endonuclease" evidence="1">
    <location>
        <begin position="16"/>
        <end position="176"/>
    </location>
</feature>
<dbReference type="Proteomes" id="UP001595690">
    <property type="component" value="Unassembled WGS sequence"/>
</dbReference>
<gene>
    <name evidence="2" type="ORF">ACFOWZ_17495</name>
</gene>
<dbReference type="SUPFAM" id="SSF52980">
    <property type="entry name" value="Restriction endonuclease-like"/>
    <property type="match status" value="1"/>
</dbReference>
<comment type="caution">
    <text evidence="2">The sequence shown here is derived from an EMBL/GenBank/DDBJ whole genome shotgun (WGS) entry which is preliminary data.</text>
</comment>
<dbReference type="RefSeq" id="WP_382373679.1">
    <property type="nucleotide sequence ID" value="NZ_JBHRZI010000015.1"/>
</dbReference>
<dbReference type="CDD" id="cd06260">
    <property type="entry name" value="DUF820-like"/>
    <property type="match status" value="1"/>
</dbReference>
<evidence type="ECO:0000313" key="3">
    <source>
        <dbReference type="Proteomes" id="UP001595690"/>
    </source>
</evidence>
<dbReference type="PANTHER" id="PTHR35400:SF3">
    <property type="entry name" value="SLL1072 PROTEIN"/>
    <property type="match status" value="1"/>
</dbReference>
<proteinExistence type="predicted"/>
<dbReference type="InterPro" id="IPR011335">
    <property type="entry name" value="Restrct_endonuc-II-like"/>
</dbReference>
<keyword evidence="2" id="KW-0255">Endonuclease</keyword>
<organism evidence="2 3">
    <name type="scientific">Lentzea rhizosphaerae</name>
    <dbReference type="NCBI Taxonomy" id="2041025"/>
    <lineage>
        <taxon>Bacteria</taxon>
        <taxon>Bacillati</taxon>
        <taxon>Actinomycetota</taxon>
        <taxon>Actinomycetes</taxon>
        <taxon>Pseudonocardiales</taxon>
        <taxon>Pseudonocardiaceae</taxon>
        <taxon>Lentzea</taxon>
    </lineage>
</organism>
<dbReference type="InterPro" id="IPR012296">
    <property type="entry name" value="Nuclease_put_TT1808"/>
</dbReference>
<reference evidence="3" key="1">
    <citation type="journal article" date="2019" name="Int. J. Syst. Evol. Microbiol.">
        <title>The Global Catalogue of Microorganisms (GCM) 10K type strain sequencing project: providing services to taxonomists for standard genome sequencing and annotation.</title>
        <authorList>
            <consortium name="The Broad Institute Genomics Platform"/>
            <consortium name="The Broad Institute Genome Sequencing Center for Infectious Disease"/>
            <person name="Wu L."/>
            <person name="Ma J."/>
        </authorList>
    </citation>
    <scope>NUCLEOTIDE SEQUENCE [LARGE SCALE GENOMIC DNA]</scope>
    <source>
        <strain evidence="3">CGMCC 4.7405</strain>
    </source>
</reference>
<protein>
    <submittedName>
        <fullName evidence="2">Uma2 family endonuclease</fullName>
    </submittedName>
</protein>
<keyword evidence="2" id="KW-0378">Hydrolase</keyword>
<keyword evidence="3" id="KW-1185">Reference proteome</keyword>
<accession>A0ABV8BTQ0</accession>
<dbReference type="Gene3D" id="3.90.1570.10">
    <property type="entry name" value="tt1808, chain A"/>
    <property type="match status" value="1"/>
</dbReference>
<dbReference type="GO" id="GO:0004519">
    <property type="term" value="F:endonuclease activity"/>
    <property type="evidence" value="ECO:0007669"/>
    <property type="project" value="UniProtKB-KW"/>
</dbReference>
<evidence type="ECO:0000259" key="1">
    <source>
        <dbReference type="Pfam" id="PF05685"/>
    </source>
</evidence>
<dbReference type="EMBL" id="JBHRZI010000015">
    <property type="protein sequence ID" value="MFC3893270.1"/>
    <property type="molecule type" value="Genomic_DNA"/>
</dbReference>
<name>A0ABV8BTQ0_9PSEU</name>